<comment type="caution">
    <text evidence="4">The sequence shown here is derived from an EMBL/GenBank/DDBJ whole genome shotgun (WGS) entry which is preliminary data.</text>
</comment>
<keyword evidence="1" id="KW-0328">Glycosyltransferase</keyword>
<dbReference type="GO" id="GO:0016757">
    <property type="term" value="F:glycosyltransferase activity"/>
    <property type="evidence" value="ECO:0007669"/>
    <property type="project" value="UniProtKB-KW"/>
</dbReference>
<name>A0A5D0RE54_9FLAO</name>
<proteinExistence type="predicted"/>
<dbReference type="OrthoDB" id="9790710at2"/>
<feature type="domain" description="Glycosyl transferase family 1" evidence="3">
    <location>
        <begin position="183"/>
        <end position="353"/>
    </location>
</feature>
<dbReference type="PANTHER" id="PTHR12526:SF629">
    <property type="entry name" value="TEICHURONIC ACID BIOSYNTHESIS GLYCOSYLTRANSFERASE TUAH-RELATED"/>
    <property type="match status" value="1"/>
</dbReference>
<keyword evidence="2 4" id="KW-0808">Transferase</keyword>
<evidence type="ECO:0000313" key="5">
    <source>
        <dbReference type="Proteomes" id="UP000323720"/>
    </source>
</evidence>
<protein>
    <submittedName>
        <fullName evidence="4">Glycosyltransferase family 4 protein</fullName>
    </submittedName>
</protein>
<dbReference type="InterPro" id="IPR001296">
    <property type="entry name" value="Glyco_trans_1"/>
</dbReference>
<sequence length="393" mass="45941">MRKRIMFVHTTGSWWDHRYYFKQMPALQEDYADITYLIPEDPTIKDVPFKLITISPKKAKWTRMTGGLNLFFTLFNSKQDAIQLCNIELLPVGVLLGLFSKKKIFYDCREDHYHAMLHSKVWFPKWIRYCLGFGVKTLEFFASKTFTGFIDSDPAIYKFHTAMPAKKKMIFYNMALKSQFNEVHRTLDKKYDFTVLGSMSVRTGVLDVVNAIGEFKKKGIIVSLKLIGSIEIDQTLFKQIQESMETYNTKDQILVTGRIPYFEIPHALADCKVGIIPLLDLPKFQNNIATKQFEYMASEMPVIATNLPPQNIFIQDYFNGLHYRPGDVKGLMKQMSYFLEQPENIKVLGANAKMKTEEEWNSEAQQIKFLEFYKLRMENKPYQEQEIPPFFND</sequence>
<gene>
    <name evidence="4" type="ORF">ES674_04510</name>
</gene>
<accession>A0A5D0RE54</accession>
<evidence type="ECO:0000259" key="3">
    <source>
        <dbReference type="Pfam" id="PF00534"/>
    </source>
</evidence>
<evidence type="ECO:0000256" key="2">
    <source>
        <dbReference type="ARBA" id="ARBA00022679"/>
    </source>
</evidence>
<dbReference type="RefSeq" id="WP_148402781.1">
    <property type="nucleotide sequence ID" value="NZ_VSKK01000001.1"/>
</dbReference>
<reference evidence="4 5" key="1">
    <citation type="submission" date="2019-08" db="EMBL/GenBank/DDBJ databases">
        <title>Genomes of Antarctic Bizionia species.</title>
        <authorList>
            <person name="Bowman J.P."/>
        </authorList>
    </citation>
    <scope>NUCLEOTIDE SEQUENCE [LARGE SCALE GENOMIC DNA]</scope>
    <source>
        <strain evidence="4 5">ADA-4</strain>
    </source>
</reference>
<evidence type="ECO:0000256" key="1">
    <source>
        <dbReference type="ARBA" id="ARBA00022676"/>
    </source>
</evidence>
<evidence type="ECO:0000313" key="4">
    <source>
        <dbReference type="EMBL" id="TYB79045.1"/>
    </source>
</evidence>
<organism evidence="4 5">
    <name type="scientific">Bizionia myxarmorum</name>
    <dbReference type="NCBI Taxonomy" id="291186"/>
    <lineage>
        <taxon>Bacteria</taxon>
        <taxon>Pseudomonadati</taxon>
        <taxon>Bacteroidota</taxon>
        <taxon>Flavobacteriia</taxon>
        <taxon>Flavobacteriales</taxon>
        <taxon>Flavobacteriaceae</taxon>
        <taxon>Bizionia</taxon>
    </lineage>
</organism>
<dbReference type="PANTHER" id="PTHR12526">
    <property type="entry name" value="GLYCOSYLTRANSFERASE"/>
    <property type="match status" value="1"/>
</dbReference>
<dbReference type="SUPFAM" id="SSF53756">
    <property type="entry name" value="UDP-Glycosyltransferase/glycogen phosphorylase"/>
    <property type="match status" value="1"/>
</dbReference>
<dbReference type="Gene3D" id="3.40.50.2000">
    <property type="entry name" value="Glycogen Phosphorylase B"/>
    <property type="match status" value="1"/>
</dbReference>
<dbReference type="Pfam" id="PF00534">
    <property type="entry name" value="Glycos_transf_1"/>
    <property type="match status" value="1"/>
</dbReference>
<dbReference type="AlphaFoldDB" id="A0A5D0RE54"/>
<keyword evidence="5" id="KW-1185">Reference proteome</keyword>
<dbReference type="Proteomes" id="UP000323720">
    <property type="component" value="Unassembled WGS sequence"/>
</dbReference>
<dbReference type="EMBL" id="VSKK01000001">
    <property type="protein sequence ID" value="TYB79045.1"/>
    <property type="molecule type" value="Genomic_DNA"/>
</dbReference>